<name>A0A2R8BWP8_9RHOB</name>
<gene>
    <name evidence="4" type="primary">qorA_2</name>
    <name evidence="4" type="ORF">PAA8504_02414</name>
</gene>
<protein>
    <submittedName>
        <fullName evidence="4">Quinone oxidoreductase 1</fullName>
        <ecNumber evidence="4">1.6.5.5</ecNumber>
    </submittedName>
</protein>
<dbReference type="GO" id="GO:0035925">
    <property type="term" value="F:mRNA 3'-UTR AU-rich region binding"/>
    <property type="evidence" value="ECO:0007669"/>
    <property type="project" value="TreeGrafter"/>
</dbReference>
<dbReference type="GO" id="GO:0005829">
    <property type="term" value="C:cytosol"/>
    <property type="evidence" value="ECO:0007669"/>
    <property type="project" value="TreeGrafter"/>
</dbReference>
<evidence type="ECO:0000259" key="3">
    <source>
        <dbReference type="SMART" id="SM00829"/>
    </source>
</evidence>
<proteinExistence type="predicted"/>
<dbReference type="RefSeq" id="WP_108894386.1">
    <property type="nucleotide sequence ID" value="NZ_ONZF01000004.1"/>
</dbReference>
<dbReference type="Pfam" id="PF08240">
    <property type="entry name" value="ADH_N"/>
    <property type="match status" value="1"/>
</dbReference>
<keyword evidence="1" id="KW-0521">NADP</keyword>
<feature type="domain" description="Enoyl reductase (ER)" evidence="3">
    <location>
        <begin position="14"/>
        <end position="329"/>
    </location>
</feature>
<dbReference type="EC" id="1.6.5.5" evidence="4"/>
<dbReference type="FunFam" id="3.40.50.720:FF:000053">
    <property type="entry name" value="Quinone oxidoreductase 1"/>
    <property type="match status" value="1"/>
</dbReference>
<dbReference type="PANTHER" id="PTHR48106:SF13">
    <property type="entry name" value="QUINONE OXIDOREDUCTASE-RELATED"/>
    <property type="match status" value="1"/>
</dbReference>
<dbReference type="InterPro" id="IPR011032">
    <property type="entry name" value="GroES-like_sf"/>
</dbReference>
<dbReference type="PANTHER" id="PTHR48106">
    <property type="entry name" value="QUINONE OXIDOREDUCTASE PIG3-RELATED"/>
    <property type="match status" value="1"/>
</dbReference>
<keyword evidence="5" id="KW-1185">Reference proteome</keyword>
<dbReference type="SUPFAM" id="SSF51735">
    <property type="entry name" value="NAD(P)-binding Rossmann-fold domains"/>
    <property type="match status" value="1"/>
</dbReference>
<accession>A0A2R8BWP8</accession>
<dbReference type="InterPro" id="IPR047618">
    <property type="entry name" value="QOR-like"/>
</dbReference>
<dbReference type="Proteomes" id="UP000244912">
    <property type="component" value="Unassembled WGS sequence"/>
</dbReference>
<evidence type="ECO:0000313" key="4">
    <source>
        <dbReference type="EMBL" id="SPJ24580.1"/>
    </source>
</evidence>
<dbReference type="InterPro" id="IPR036291">
    <property type="entry name" value="NAD(P)-bd_dom_sf"/>
</dbReference>
<dbReference type="SMART" id="SM00829">
    <property type="entry name" value="PKS_ER"/>
    <property type="match status" value="1"/>
</dbReference>
<organism evidence="4 5">
    <name type="scientific">Palleronia abyssalis</name>
    <dbReference type="NCBI Taxonomy" id="1501240"/>
    <lineage>
        <taxon>Bacteria</taxon>
        <taxon>Pseudomonadati</taxon>
        <taxon>Pseudomonadota</taxon>
        <taxon>Alphaproteobacteria</taxon>
        <taxon>Rhodobacterales</taxon>
        <taxon>Roseobacteraceae</taxon>
        <taxon>Palleronia</taxon>
    </lineage>
</organism>
<dbReference type="Gene3D" id="3.40.50.720">
    <property type="entry name" value="NAD(P)-binding Rossmann-like Domain"/>
    <property type="match status" value="1"/>
</dbReference>
<evidence type="ECO:0000256" key="1">
    <source>
        <dbReference type="ARBA" id="ARBA00022857"/>
    </source>
</evidence>
<sequence>MADQITAIRVHEYGGSDRLSVDSITLDPPAPGEARVRHRAIGLNFADIHNRAGRYPLPSLPHVLGGEAAGVVEAVGDGVTYVAPGDRVAYAAGGPAYPPGSYAEARNFPADRLIPLPDEIDDETAAGLVTKGLTAQYLLRGSYRVEPGQTILIHAAAGGVGSLLVQWAGAIGCRVIGVVSTEEKAEAVRKNGAEHVLLGHEDIAARVRSLTAGEGVPVVYDSVGKDTFDASLASLRPNGTLVAFGTASGPVPPLDLFRLNQMGSLHVTSAAFAWFMRDRRELLSRANELFTMLLGGKLKIEINQRYALNDAARAHDEIEARKTTGISILKP</sequence>
<keyword evidence="2 4" id="KW-0560">Oxidoreductase</keyword>
<reference evidence="4 5" key="1">
    <citation type="submission" date="2018-03" db="EMBL/GenBank/DDBJ databases">
        <authorList>
            <person name="Keele B.F."/>
        </authorList>
    </citation>
    <scope>NUCLEOTIDE SEQUENCE [LARGE SCALE GENOMIC DNA]</scope>
    <source>
        <strain evidence="4 5">CECT 8504</strain>
    </source>
</reference>
<dbReference type="OrthoDB" id="9788224at2"/>
<dbReference type="EMBL" id="ONZF01000004">
    <property type="protein sequence ID" value="SPJ24580.1"/>
    <property type="molecule type" value="Genomic_DNA"/>
</dbReference>
<dbReference type="SUPFAM" id="SSF50129">
    <property type="entry name" value="GroES-like"/>
    <property type="match status" value="1"/>
</dbReference>
<dbReference type="AlphaFoldDB" id="A0A2R8BWP8"/>
<dbReference type="Gene3D" id="3.90.180.10">
    <property type="entry name" value="Medium-chain alcohol dehydrogenases, catalytic domain"/>
    <property type="match status" value="1"/>
</dbReference>
<evidence type="ECO:0000313" key="5">
    <source>
        <dbReference type="Proteomes" id="UP000244912"/>
    </source>
</evidence>
<dbReference type="Pfam" id="PF00107">
    <property type="entry name" value="ADH_zinc_N"/>
    <property type="match status" value="1"/>
</dbReference>
<dbReference type="GO" id="GO:0070402">
    <property type="term" value="F:NADPH binding"/>
    <property type="evidence" value="ECO:0007669"/>
    <property type="project" value="TreeGrafter"/>
</dbReference>
<evidence type="ECO:0000256" key="2">
    <source>
        <dbReference type="ARBA" id="ARBA00023002"/>
    </source>
</evidence>
<dbReference type="CDD" id="cd05286">
    <property type="entry name" value="QOR2"/>
    <property type="match status" value="1"/>
</dbReference>
<dbReference type="InterPro" id="IPR020843">
    <property type="entry name" value="ER"/>
</dbReference>
<dbReference type="InterPro" id="IPR013149">
    <property type="entry name" value="ADH-like_C"/>
</dbReference>
<dbReference type="InterPro" id="IPR013154">
    <property type="entry name" value="ADH-like_N"/>
</dbReference>
<dbReference type="GO" id="GO:0003960">
    <property type="term" value="F:quinone reductase (NADPH) activity"/>
    <property type="evidence" value="ECO:0007669"/>
    <property type="project" value="UniProtKB-EC"/>
</dbReference>